<dbReference type="Gene3D" id="1.10.150.130">
    <property type="match status" value="1"/>
</dbReference>
<dbReference type="PROSITE" id="PS51898">
    <property type="entry name" value="TYR_RECOMBINASE"/>
    <property type="match status" value="1"/>
</dbReference>
<dbReference type="InterPro" id="IPR052925">
    <property type="entry name" value="Phage_Integrase-like_Recomb"/>
</dbReference>
<protein>
    <recommendedName>
        <fullName evidence="3">Tyr recombinase domain-containing protein</fullName>
    </recommendedName>
</protein>
<dbReference type="GeneID" id="69965887"/>
<dbReference type="GO" id="GO:0015074">
    <property type="term" value="P:DNA integration"/>
    <property type="evidence" value="ECO:0007669"/>
    <property type="project" value="InterPro"/>
</dbReference>
<dbReference type="PANTHER" id="PTHR34605:SF3">
    <property type="entry name" value="P CELL-TYPE AGGLUTINATION PROTEIN MAP4-LIKE-RELATED"/>
    <property type="match status" value="1"/>
</dbReference>
<dbReference type="Pfam" id="PF00589">
    <property type="entry name" value="Phage_integrase"/>
    <property type="match status" value="1"/>
</dbReference>
<dbReference type="Proteomes" id="UP000234420">
    <property type="component" value="Unassembled WGS sequence"/>
</dbReference>
<dbReference type="SUPFAM" id="SSF47823">
    <property type="entry name" value="lambda integrase-like, N-terminal domain"/>
    <property type="match status" value="1"/>
</dbReference>
<dbReference type="Gene3D" id="1.10.443.10">
    <property type="entry name" value="Intergrase catalytic core"/>
    <property type="match status" value="1"/>
</dbReference>
<comment type="caution">
    <text evidence="4">The sequence shown here is derived from an EMBL/GenBank/DDBJ whole genome shotgun (WGS) entry which is preliminary data.</text>
</comment>
<sequence length="392" mass="44555">MNISIHNQPDKFETEKKLRENYGLSPFQLKDLRLDPDALEVENITKAVERANEIGIPLYDIPYMIEAVSVLLNDFLNNGINHRQRSLERLNRAWRSFEKYVISKHPSETYIPSKPKLVCDFINDRHKQGIHRNTLKLELWAIRSVHRATGMPDPTVAKSVEKAIGRVINDQVNNEIFIKQATPLGYDAITVLLKQWRLSGDLSTSRDLAYIVAGYEGLLRHSEIANIRMRHITPLENGTLRIVLPITKTNHSGDADVIIISKNSRAIIEEYMTLAGIVFDFKKTTQDYLFKPTLAWGEGIKETGKPLSHNAVMKILGKAFNVVYNGIEDEERPKKYTAHSMRVGAAQDMFKRGVELSRIMKAGRWSSSDMPMRYGRGHVDDGAASEILNDAF</sequence>
<gene>
    <name evidence="4" type="ORF">CIK00_02970</name>
</gene>
<dbReference type="PANTHER" id="PTHR34605">
    <property type="entry name" value="PHAGE_INTEGRASE DOMAIN-CONTAINING PROTEIN"/>
    <property type="match status" value="1"/>
</dbReference>
<evidence type="ECO:0000313" key="5">
    <source>
        <dbReference type="Proteomes" id="UP000234420"/>
    </source>
</evidence>
<keyword evidence="2" id="KW-0233">DNA recombination</keyword>
<dbReference type="RefSeq" id="WP_101767446.1">
    <property type="nucleotide sequence ID" value="NZ_BPPU01000003.1"/>
</dbReference>
<dbReference type="SUPFAM" id="SSF56349">
    <property type="entry name" value="DNA breaking-rejoining enzymes"/>
    <property type="match status" value="1"/>
</dbReference>
<dbReference type="GO" id="GO:0003677">
    <property type="term" value="F:DNA binding"/>
    <property type="evidence" value="ECO:0007669"/>
    <property type="project" value="UniProtKB-KW"/>
</dbReference>
<dbReference type="InterPro" id="IPR011010">
    <property type="entry name" value="DNA_brk_join_enz"/>
</dbReference>
<keyword evidence="1" id="KW-0238">DNA-binding</keyword>
<evidence type="ECO:0000313" key="4">
    <source>
        <dbReference type="EMBL" id="PLC59243.1"/>
    </source>
</evidence>
<evidence type="ECO:0000259" key="3">
    <source>
        <dbReference type="PROSITE" id="PS51898"/>
    </source>
</evidence>
<dbReference type="InterPro" id="IPR002104">
    <property type="entry name" value="Integrase_catalytic"/>
</dbReference>
<dbReference type="EMBL" id="NPIB01000002">
    <property type="protein sequence ID" value="PLC59243.1"/>
    <property type="molecule type" value="Genomic_DNA"/>
</dbReference>
<feature type="domain" description="Tyr recombinase" evidence="3">
    <location>
        <begin position="179"/>
        <end position="389"/>
    </location>
</feature>
<name>A0A2N4UW66_9GAMM</name>
<keyword evidence="5" id="KW-1185">Reference proteome</keyword>
<dbReference type="AlphaFoldDB" id="A0A2N4UW66"/>
<evidence type="ECO:0000256" key="1">
    <source>
        <dbReference type="ARBA" id="ARBA00023125"/>
    </source>
</evidence>
<accession>A0A2N4UW66</accession>
<reference evidence="4 5" key="1">
    <citation type="journal article" date="2018" name="Syst. Appl. Microbiol.">
        <title>Photobacterium carnosum sp. nov., isolated from spoiled modified atmosphere packaged poultry meat.</title>
        <authorList>
            <person name="Hilgarth M."/>
            <person name="Fuertes S."/>
            <person name="Ehrmann M."/>
            <person name="Vogel R.F."/>
        </authorList>
    </citation>
    <scope>NUCLEOTIDE SEQUENCE [LARGE SCALE GENOMIC DNA]</scope>
    <source>
        <strain evidence="4 5">TMW 2.2021</strain>
    </source>
</reference>
<proteinExistence type="predicted"/>
<dbReference type="GO" id="GO:0006310">
    <property type="term" value="P:DNA recombination"/>
    <property type="evidence" value="ECO:0007669"/>
    <property type="project" value="UniProtKB-KW"/>
</dbReference>
<organism evidence="4 5">
    <name type="scientific">Photobacterium carnosum</name>
    <dbReference type="NCBI Taxonomy" id="2023717"/>
    <lineage>
        <taxon>Bacteria</taxon>
        <taxon>Pseudomonadati</taxon>
        <taxon>Pseudomonadota</taxon>
        <taxon>Gammaproteobacteria</taxon>
        <taxon>Vibrionales</taxon>
        <taxon>Vibrionaceae</taxon>
        <taxon>Photobacterium</taxon>
    </lineage>
</organism>
<evidence type="ECO:0000256" key="2">
    <source>
        <dbReference type="ARBA" id="ARBA00023172"/>
    </source>
</evidence>
<dbReference type="InterPro" id="IPR013762">
    <property type="entry name" value="Integrase-like_cat_sf"/>
</dbReference>
<dbReference type="InterPro" id="IPR010998">
    <property type="entry name" value="Integrase_recombinase_N"/>
</dbReference>